<evidence type="ECO:0000256" key="12">
    <source>
        <dbReference type="HAMAP-Rule" id="MF_00303"/>
    </source>
</evidence>
<evidence type="ECO:0000259" key="15">
    <source>
        <dbReference type="PROSITE" id="PS50059"/>
    </source>
</evidence>
<comment type="catalytic activity">
    <reaction evidence="1 12 13">
        <text>[protein]-peptidylproline (omega=180) = [protein]-peptidylproline (omega=0)</text>
        <dbReference type="Rhea" id="RHEA:16237"/>
        <dbReference type="Rhea" id="RHEA-COMP:10747"/>
        <dbReference type="Rhea" id="RHEA-COMP:10748"/>
        <dbReference type="ChEBI" id="CHEBI:83833"/>
        <dbReference type="ChEBI" id="CHEBI:83834"/>
        <dbReference type="EC" id="5.2.1.8"/>
    </reaction>
</comment>
<dbReference type="GO" id="GO:0043335">
    <property type="term" value="P:protein unfolding"/>
    <property type="evidence" value="ECO:0007669"/>
    <property type="project" value="TreeGrafter"/>
</dbReference>
<accession>W8T591</accession>
<evidence type="ECO:0000256" key="9">
    <source>
        <dbReference type="ARBA" id="ARBA00023306"/>
    </source>
</evidence>
<evidence type="ECO:0000256" key="3">
    <source>
        <dbReference type="ARBA" id="ARBA00013194"/>
    </source>
</evidence>
<evidence type="ECO:0000256" key="13">
    <source>
        <dbReference type="PROSITE-ProRule" id="PRU00277"/>
    </source>
</evidence>
<evidence type="ECO:0000256" key="8">
    <source>
        <dbReference type="ARBA" id="ARBA00023235"/>
    </source>
</evidence>
<dbReference type="EC" id="5.2.1.8" evidence="3 12"/>
<dbReference type="InterPro" id="IPR008881">
    <property type="entry name" value="Trigger_fac_ribosome-bd_bac"/>
</dbReference>
<comment type="domain">
    <text evidence="12">Consists of 3 domains; the N-terminus binds the ribosome, the middle domain has PPIase activity, while the C-terminus has intrinsic chaperone activity on its own.</text>
</comment>
<keyword evidence="9 12" id="KW-0131">Cell cycle</keyword>
<dbReference type="InterPro" id="IPR001179">
    <property type="entry name" value="PPIase_FKBP_dom"/>
</dbReference>
<dbReference type="KEGG" id="eac:EAL2_c16290"/>
<dbReference type="PANTHER" id="PTHR30560">
    <property type="entry name" value="TRIGGER FACTOR CHAPERONE AND PEPTIDYL-PROLYL CIS/TRANS ISOMERASE"/>
    <property type="match status" value="1"/>
</dbReference>
<dbReference type="GO" id="GO:0051301">
    <property type="term" value="P:cell division"/>
    <property type="evidence" value="ECO:0007669"/>
    <property type="project" value="UniProtKB-KW"/>
</dbReference>
<dbReference type="NCBIfam" id="TIGR00115">
    <property type="entry name" value="tig"/>
    <property type="match status" value="1"/>
</dbReference>
<feature type="domain" description="PPIase FKBP-type" evidence="15">
    <location>
        <begin position="164"/>
        <end position="246"/>
    </location>
</feature>
<evidence type="ECO:0000256" key="14">
    <source>
        <dbReference type="RuleBase" id="RU003914"/>
    </source>
</evidence>
<dbReference type="PATRIC" id="fig|1286171.3.peg.1580"/>
<keyword evidence="8 12" id="KW-0413">Isomerase</keyword>
<dbReference type="SUPFAM" id="SSF54534">
    <property type="entry name" value="FKBP-like"/>
    <property type="match status" value="1"/>
</dbReference>
<dbReference type="RefSeq" id="WP_025435898.1">
    <property type="nucleotide sequence ID" value="NZ_CP007452.1"/>
</dbReference>
<dbReference type="SUPFAM" id="SSF102735">
    <property type="entry name" value="Trigger factor ribosome-binding domain"/>
    <property type="match status" value="1"/>
</dbReference>
<dbReference type="OrthoDB" id="9767721at2"/>
<dbReference type="AlphaFoldDB" id="W8T591"/>
<dbReference type="GO" id="GO:0051083">
    <property type="term" value="P:'de novo' cotranslational protein folding"/>
    <property type="evidence" value="ECO:0007669"/>
    <property type="project" value="TreeGrafter"/>
</dbReference>
<dbReference type="Pfam" id="PF00254">
    <property type="entry name" value="FKBP_C"/>
    <property type="match status" value="1"/>
</dbReference>
<dbReference type="Gene3D" id="1.10.3120.10">
    <property type="entry name" value="Trigger factor, C-terminal domain"/>
    <property type="match status" value="1"/>
</dbReference>
<dbReference type="eggNOG" id="COG0544">
    <property type="taxonomic scope" value="Bacteria"/>
</dbReference>
<dbReference type="Gene3D" id="3.10.50.40">
    <property type="match status" value="1"/>
</dbReference>
<dbReference type="Gene3D" id="3.30.70.1050">
    <property type="entry name" value="Trigger factor ribosome-binding domain"/>
    <property type="match status" value="1"/>
</dbReference>
<dbReference type="PANTHER" id="PTHR30560:SF3">
    <property type="entry name" value="TRIGGER FACTOR-LIKE PROTEIN TIG, CHLOROPLASTIC"/>
    <property type="match status" value="1"/>
</dbReference>
<evidence type="ECO:0000256" key="10">
    <source>
        <dbReference type="ARBA" id="ARBA00024849"/>
    </source>
</evidence>
<comment type="similarity">
    <text evidence="2 12 14">Belongs to the FKBP-type PPIase family. Tig subfamily.</text>
</comment>
<dbReference type="GO" id="GO:0044183">
    <property type="term" value="F:protein folding chaperone"/>
    <property type="evidence" value="ECO:0007669"/>
    <property type="project" value="TreeGrafter"/>
</dbReference>
<reference evidence="16 17" key="1">
    <citation type="journal article" date="2014" name="Genome Announc.">
        <title>Complete Genome Sequence of Amino Acid-Utilizing Eubacterium acidaminophilum al-2 (DSM 3953).</title>
        <authorList>
            <person name="Poehlein A."/>
            <person name="Andreesen J.R."/>
            <person name="Daniel R."/>
        </authorList>
    </citation>
    <scope>NUCLEOTIDE SEQUENCE [LARGE SCALE GENOMIC DNA]</scope>
    <source>
        <strain evidence="16 17">DSM 3953</strain>
    </source>
</reference>
<dbReference type="InterPro" id="IPR027304">
    <property type="entry name" value="Trigger_fact/SurA_dom_sf"/>
</dbReference>
<dbReference type="GO" id="GO:0005737">
    <property type="term" value="C:cytoplasm"/>
    <property type="evidence" value="ECO:0007669"/>
    <property type="project" value="UniProtKB-SubCell"/>
</dbReference>
<dbReference type="HOGENOM" id="CLU_033058_3_2_9"/>
<organism evidence="16 17">
    <name type="scientific">Peptoclostridium acidaminophilum DSM 3953</name>
    <dbReference type="NCBI Taxonomy" id="1286171"/>
    <lineage>
        <taxon>Bacteria</taxon>
        <taxon>Bacillati</taxon>
        <taxon>Bacillota</taxon>
        <taxon>Clostridia</taxon>
        <taxon>Peptostreptococcales</taxon>
        <taxon>Peptoclostridiaceae</taxon>
        <taxon>Peptoclostridium</taxon>
    </lineage>
</organism>
<dbReference type="Pfam" id="PF05698">
    <property type="entry name" value="Trigger_C"/>
    <property type="match status" value="1"/>
</dbReference>
<dbReference type="STRING" id="1286171.EAL2_c16290"/>
<dbReference type="Pfam" id="PF05697">
    <property type="entry name" value="Trigger_N"/>
    <property type="match status" value="1"/>
</dbReference>
<dbReference type="FunFam" id="3.10.50.40:FF:000001">
    <property type="entry name" value="Trigger factor"/>
    <property type="match status" value="1"/>
</dbReference>
<evidence type="ECO:0000313" key="16">
    <source>
        <dbReference type="EMBL" id="AHM56924.1"/>
    </source>
</evidence>
<evidence type="ECO:0000256" key="1">
    <source>
        <dbReference type="ARBA" id="ARBA00000971"/>
    </source>
</evidence>
<comment type="subcellular location">
    <subcellularLocation>
        <location evidence="12">Cytoplasm</location>
    </subcellularLocation>
    <text evidence="12">About half TF is bound to the ribosome near the polypeptide exit tunnel while the other half is free in the cytoplasm.</text>
</comment>
<dbReference type="HAMAP" id="MF_00303">
    <property type="entry name" value="Trigger_factor_Tig"/>
    <property type="match status" value="1"/>
</dbReference>
<dbReference type="Proteomes" id="UP000019591">
    <property type="component" value="Chromosome"/>
</dbReference>
<keyword evidence="17" id="KW-1185">Reference proteome</keyword>
<dbReference type="PROSITE" id="PS50059">
    <property type="entry name" value="FKBP_PPIASE"/>
    <property type="match status" value="1"/>
</dbReference>
<keyword evidence="6 12" id="KW-0697">Rotamase</keyword>
<comment type="function">
    <text evidence="10 12">Involved in protein export. Acts as a chaperone by maintaining the newly synthesized protein in an open conformation. Functions as a peptidyl-prolyl cis-trans isomerase.</text>
</comment>
<dbReference type="GO" id="GO:0043022">
    <property type="term" value="F:ribosome binding"/>
    <property type="evidence" value="ECO:0007669"/>
    <property type="project" value="TreeGrafter"/>
</dbReference>
<dbReference type="GO" id="GO:0015031">
    <property type="term" value="P:protein transport"/>
    <property type="evidence" value="ECO:0007669"/>
    <property type="project" value="UniProtKB-UniRule"/>
</dbReference>
<evidence type="ECO:0000256" key="4">
    <source>
        <dbReference type="ARBA" id="ARBA00016902"/>
    </source>
</evidence>
<evidence type="ECO:0000256" key="5">
    <source>
        <dbReference type="ARBA" id="ARBA00022618"/>
    </source>
</evidence>
<sequence length="429" mass="48395">MSSELVKKEKSNVVIKLVVDSKDFQAGVDKAYNKLRGRFHIPGFRKGKAPKQIIELNYGKGIFYEDAINIVFPVAYDAAVKELGLDPVAMPEIDEVEQIGDGQDLVMLVNVTVKPEVELGEYKGIEVEKKEAVVGDEEVLKDLEIKIENNARYVNVSDRGVQDGDMLAIDFKGFVDGAEFQGGSAENYSLVVGSNTFIPGFEEQLIGAALDSEVDVNVDFPADYQSEELAGKPALFKVKINEIKYKELPELDDEFAKDVSEFDTLDELKADIKSKLQEDANKKVESEMKNAMVEKVVDAATVEVPEVMVDAEAEAMMKDFEMQLRYQGLDMDTYVKFTGKNRDEMKDEMKEQALKNVKRSLVLEKIYKTEGIEINDEEFDKELEEMAKLYSMDLEKVKKTLRPQDMTSIKESMLVKKTVEMLYQNAKIA</sequence>
<keyword evidence="7 12" id="KW-0143">Chaperone</keyword>
<name>W8T591_PEPAC</name>
<keyword evidence="12" id="KW-0963">Cytoplasm</keyword>
<dbReference type="PIRSF" id="PIRSF003095">
    <property type="entry name" value="Trigger_factor"/>
    <property type="match status" value="1"/>
</dbReference>
<protein>
    <recommendedName>
        <fullName evidence="4 12">Trigger factor</fullName>
        <shortName evidence="12">TF</shortName>
        <ecNumber evidence="3 12">5.2.1.8</ecNumber>
    </recommendedName>
    <alternativeName>
        <fullName evidence="11 12">PPIase</fullName>
    </alternativeName>
</protein>
<evidence type="ECO:0000256" key="7">
    <source>
        <dbReference type="ARBA" id="ARBA00023186"/>
    </source>
</evidence>
<dbReference type="InterPro" id="IPR036611">
    <property type="entry name" value="Trigger_fac_ribosome-bd_sf"/>
</dbReference>
<dbReference type="InterPro" id="IPR046357">
    <property type="entry name" value="PPIase_dom_sf"/>
</dbReference>
<dbReference type="SUPFAM" id="SSF109998">
    <property type="entry name" value="Triger factor/SurA peptide-binding domain-like"/>
    <property type="match status" value="1"/>
</dbReference>
<proteinExistence type="inferred from homology"/>
<dbReference type="GO" id="GO:0003755">
    <property type="term" value="F:peptidyl-prolyl cis-trans isomerase activity"/>
    <property type="evidence" value="ECO:0007669"/>
    <property type="project" value="UniProtKB-UniRule"/>
</dbReference>
<gene>
    <name evidence="12 16" type="primary">tig</name>
    <name evidence="16" type="ORF">EAL2_c16290</name>
</gene>
<evidence type="ECO:0000256" key="6">
    <source>
        <dbReference type="ARBA" id="ARBA00023110"/>
    </source>
</evidence>
<evidence type="ECO:0000256" key="2">
    <source>
        <dbReference type="ARBA" id="ARBA00005464"/>
    </source>
</evidence>
<evidence type="ECO:0000256" key="11">
    <source>
        <dbReference type="ARBA" id="ARBA00029986"/>
    </source>
</evidence>
<keyword evidence="5 12" id="KW-0132">Cell division</keyword>
<evidence type="ECO:0000313" key="17">
    <source>
        <dbReference type="Proteomes" id="UP000019591"/>
    </source>
</evidence>
<dbReference type="InterPro" id="IPR037041">
    <property type="entry name" value="Trigger_fac_C_sf"/>
</dbReference>
<dbReference type="InterPro" id="IPR005215">
    <property type="entry name" value="Trig_fac"/>
</dbReference>
<dbReference type="InterPro" id="IPR008880">
    <property type="entry name" value="Trigger_fac_C"/>
</dbReference>
<dbReference type="EMBL" id="CP007452">
    <property type="protein sequence ID" value="AHM56924.1"/>
    <property type="molecule type" value="Genomic_DNA"/>
</dbReference>